<evidence type="ECO:0000259" key="2">
    <source>
        <dbReference type="Pfam" id="PF02517"/>
    </source>
</evidence>
<dbReference type="InterPro" id="IPR042150">
    <property type="entry name" value="MmRce1-like"/>
</dbReference>
<keyword evidence="4" id="KW-1185">Reference proteome</keyword>
<proteinExistence type="predicted"/>
<organism evidence="3 4">
    <name type="scientific">Anaerosporobacter mobilis DSM 15930</name>
    <dbReference type="NCBI Taxonomy" id="1120996"/>
    <lineage>
        <taxon>Bacteria</taxon>
        <taxon>Bacillati</taxon>
        <taxon>Bacillota</taxon>
        <taxon>Clostridia</taxon>
        <taxon>Lachnospirales</taxon>
        <taxon>Lachnospiraceae</taxon>
        <taxon>Anaerosporobacter</taxon>
    </lineage>
</organism>
<keyword evidence="1" id="KW-0472">Membrane</keyword>
<evidence type="ECO:0000256" key="1">
    <source>
        <dbReference type="SAM" id="Phobius"/>
    </source>
</evidence>
<feature type="domain" description="CAAX prenyl protease 2/Lysostaphin resistance protein A-like" evidence="2">
    <location>
        <begin position="116"/>
        <end position="225"/>
    </location>
</feature>
<dbReference type="GO" id="GO:0004175">
    <property type="term" value="F:endopeptidase activity"/>
    <property type="evidence" value="ECO:0007669"/>
    <property type="project" value="UniProtKB-ARBA"/>
</dbReference>
<keyword evidence="1" id="KW-0812">Transmembrane</keyword>
<evidence type="ECO:0000313" key="4">
    <source>
        <dbReference type="Proteomes" id="UP000184038"/>
    </source>
</evidence>
<dbReference type="AlphaFoldDB" id="A0A1M7FT18"/>
<dbReference type="InterPro" id="IPR003675">
    <property type="entry name" value="Rce1/LyrA-like_dom"/>
</dbReference>
<dbReference type="PANTHER" id="PTHR35797">
    <property type="entry name" value="PROTEASE-RELATED"/>
    <property type="match status" value="1"/>
</dbReference>
<feature type="transmembrane region" description="Helical" evidence="1">
    <location>
        <begin position="152"/>
        <end position="174"/>
    </location>
</feature>
<accession>A0A1M7FT18</accession>
<dbReference type="PANTHER" id="PTHR35797:SF1">
    <property type="entry name" value="PROTEASE"/>
    <property type="match status" value="1"/>
</dbReference>
<dbReference type="EMBL" id="FRCP01000006">
    <property type="protein sequence ID" value="SHM07272.1"/>
    <property type="molecule type" value="Genomic_DNA"/>
</dbReference>
<keyword evidence="1" id="KW-1133">Transmembrane helix</keyword>
<evidence type="ECO:0000313" key="3">
    <source>
        <dbReference type="EMBL" id="SHM07272.1"/>
    </source>
</evidence>
<dbReference type="Proteomes" id="UP000184038">
    <property type="component" value="Unassembled WGS sequence"/>
</dbReference>
<gene>
    <name evidence="3" type="ORF">SAMN02746066_00636</name>
</gene>
<reference evidence="3 4" key="1">
    <citation type="submission" date="2016-11" db="EMBL/GenBank/DDBJ databases">
        <authorList>
            <person name="Jaros S."/>
            <person name="Januszkiewicz K."/>
            <person name="Wedrychowicz H."/>
        </authorList>
    </citation>
    <scope>NUCLEOTIDE SEQUENCE [LARGE SCALE GENOMIC DNA]</scope>
    <source>
        <strain evidence="3 4">DSM 15930</strain>
    </source>
</reference>
<dbReference type="STRING" id="1120996.SAMN02746066_00636"/>
<name>A0A1M7FT18_9FIRM</name>
<feature type="transmembrane region" description="Helical" evidence="1">
    <location>
        <begin position="244"/>
        <end position="265"/>
    </location>
</feature>
<feature type="transmembrane region" description="Helical" evidence="1">
    <location>
        <begin position="186"/>
        <end position="209"/>
    </location>
</feature>
<keyword evidence="3" id="KW-0378">Hydrolase</keyword>
<dbReference type="OrthoDB" id="9777755at2"/>
<protein>
    <submittedName>
        <fullName evidence="3">CAAX protease self-immunity</fullName>
    </submittedName>
</protein>
<feature type="transmembrane region" description="Helical" evidence="1">
    <location>
        <begin position="37"/>
        <end position="57"/>
    </location>
</feature>
<dbReference type="Pfam" id="PF02517">
    <property type="entry name" value="Rce1-like"/>
    <property type="match status" value="1"/>
</dbReference>
<dbReference type="RefSeq" id="WP_073282747.1">
    <property type="nucleotide sequence ID" value="NZ_FRCP01000006.1"/>
</dbReference>
<feature type="transmembrane region" description="Helical" evidence="1">
    <location>
        <begin position="6"/>
        <end position="25"/>
    </location>
</feature>
<feature type="transmembrane region" description="Helical" evidence="1">
    <location>
        <begin position="77"/>
        <end position="100"/>
    </location>
</feature>
<sequence length="281" mass="32353">MNRHIINTSIFVVVVVLSGWIGVLVDHIIGGPTQRETLGMTVWLVLPLLATILLRIFAKDGWKETGFKLNVKGNVRYYISSICIFPIVMVIVCFVGYAFGWIDLSNFKGTEFIKVFAGMFLFNLFKNFFEESVWRGYLTEKLMHFNIKDWQLYLLVGGIWASWHIPYYMVFLPIEDIQQIINVSRFGFVLISFAIMICWSIMFTELYLATRSIWPCVLLHSMEDAIINPLILNDFIYVANGKEILISPIVGIIPALLFLLVGFVLRRTRKSQQVETSTLVM</sequence>
<keyword evidence="3" id="KW-0645">Protease</keyword>
<dbReference type="GO" id="GO:0006508">
    <property type="term" value="P:proteolysis"/>
    <property type="evidence" value="ECO:0007669"/>
    <property type="project" value="UniProtKB-KW"/>
</dbReference>
<dbReference type="GO" id="GO:0080120">
    <property type="term" value="P:CAAX-box protein maturation"/>
    <property type="evidence" value="ECO:0007669"/>
    <property type="project" value="UniProtKB-ARBA"/>
</dbReference>